<feature type="transmembrane region" description="Helical" evidence="2">
    <location>
        <begin position="128"/>
        <end position="152"/>
    </location>
</feature>
<dbReference type="Proteomes" id="UP000280881">
    <property type="component" value="Unassembled WGS sequence"/>
</dbReference>
<keyword evidence="2" id="KW-1133">Transmembrane helix</keyword>
<dbReference type="InterPro" id="IPR011990">
    <property type="entry name" value="TPR-like_helical_dom_sf"/>
</dbReference>
<dbReference type="OrthoDB" id="11926at2"/>
<dbReference type="EMBL" id="RBIE01000002">
    <property type="protein sequence ID" value="RKQ61659.1"/>
    <property type="molecule type" value="Genomic_DNA"/>
</dbReference>
<organism evidence="3 4">
    <name type="scientific">Thermovibrio guaymasensis</name>
    <dbReference type="NCBI Taxonomy" id="240167"/>
    <lineage>
        <taxon>Bacteria</taxon>
        <taxon>Pseudomonadati</taxon>
        <taxon>Aquificota</taxon>
        <taxon>Aquificia</taxon>
        <taxon>Desulfurobacteriales</taxon>
        <taxon>Desulfurobacteriaceae</taxon>
        <taxon>Thermovibrio</taxon>
    </lineage>
</organism>
<feature type="transmembrane region" description="Helical" evidence="2">
    <location>
        <begin position="344"/>
        <end position="362"/>
    </location>
</feature>
<comment type="caution">
    <text evidence="3">The sequence shown here is derived from an EMBL/GenBank/DDBJ whole genome shotgun (WGS) entry which is preliminary data.</text>
</comment>
<dbReference type="PROSITE" id="PS50005">
    <property type="entry name" value="TPR"/>
    <property type="match status" value="1"/>
</dbReference>
<dbReference type="AlphaFoldDB" id="A0A420W6F1"/>
<evidence type="ECO:0000313" key="4">
    <source>
        <dbReference type="Proteomes" id="UP000280881"/>
    </source>
</evidence>
<keyword evidence="2" id="KW-0812">Transmembrane</keyword>
<keyword evidence="4" id="KW-1185">Reference proteome</keyword>
<feature type="repeat" description="TPR" evidence="1">
    <location>
        <begin position="257"/>
        <end position="290"/>
    </location>
</feature>
<feature type="transmembrane region" description="Helical" evidence="2">
    <location>
        <begin position="391"/>
        <end position="413"/>
    </location>
</feature>
<evidence type="ECO:0000256" key="2">
    <source>
        <dbReference type="SAM" id="Phobius"/>
    </source>
</evidence>
<evidence type="ECO:0000256" key="1">
    <source>
        <dbReference type="PROSITE-ProRule" id="PRU00339"/>
    </source>
</evidence>
<dbReference type="RefSeq" id="WP_147422184.1">
    <property type="nucleotide sequence ID" value="NZ_RBIE01000002.1"/>
</dbReference>
<keyword evidence="2" id="KW-0472">Membrane</keyword>
<name>A0A420W6F1_9BACT</name>
<dbReference type="Gene3D" id="1.25.40.10">
    <property type="entry name" value="Tetratricopeptide repeat domain"/>
    <property type="match status" value="1"/>
</dbReference>
<dbReference type="InterPro" id="IPR019734">
    <property type="entry name" value="TPR_rpt"/>
</dbReference>
<feature type="transmembrane region" description="Helical" evidence="2">
    <location>
        <begin position="99"/>
        <end position="116"/>
    </location>
</feature>
<evidence type="ECO:0000313" key="3">
    <source>
        <dbReference type="EMBL" id="RKQ61659.1"/>
    </source>
</evidence>
<feature type="transmembrane region" description="Helical" evidence="2">
    <location>
        <begin position="167"/>
        <end position="185"/>
    </location>
</feature>
<accession>A0A420W6F1</accession>
<gene>
    <name evidence="3" type="ORF">C7457_1100</name>
</gene>
<reference evidence="3 4" key="1">
    <citation type="submission" date="2018-10" db="EMBL/GenBank/DDBJ databases">
        <title>Genomic Encyclopedia of Type Strains, Phase IV (KMG-IV): sequencing the most valuable type-strain genomes for metagenomic binning, comparative biology and taxonomic classification.</title>
        <authorList>
            <person name="Goeker M."/>
        </authorList>
    </citation>
    <scope>NUCLEOTIDE SEQUENCE [LARGE SCALE GENOMIC DNA]</scope>
    <source>
        <strain evidence="3 4">DSM 15521</strain>
    </source>
</reference>
<dbReference type="SUPFAM" id="SSF48452">
    <property type="entry name" value="TPR-like"/>
    <property type="match status" value="1"/>
</dbReference>
<evidence type="ECO:0008006" key="5">
    <source>
        <dbReference type="Google" id="ProtNLM"/>
    </source>
</evidence>
<sequence>MKKWWILLALLIGLFSFSKGEASSLKELLNKLEDNISKGAPPQVIEKNLKEIENKKAKYPIYHIPELNYLMNKEVEKIPNTEISLIKKTLFYVEPLKRALKATIFLFLFYTFIFYSQHLKIDPEKRKYLTLSLILVLTLLTLTNFTAGYYFLCGAGTLLALFLKKRRAAVILFLASLLSIFTVGLNKNLFNYVKSPQFLYTVKVNRDGYAPPYLISSALKEPNYRKLELITNDLALGEIRSASKLKSIKVKDPYLLGILYNDLGYTYFLKENYRKALEFFKKAKEHINSPEVLFNLYITYSSLLMFEEANRIKEELLSKNIDISKASPTPLLIHVKAQEPEISIPYLSVISYTLGLLLAFTFNRLVGLNDRRINSEVLQILGMTSFANSKYTVFILVFILSLILNSILGKLVCST</sequence>
<protein>
    <recommendedName>
        <fullName evidence="5">Tetratricopeptide repeat protein</fullName>
    </recommendedName>
</protein>
<keyword evidence="1" id="KW-0802">TPR repeat</keyword>
<proteinExistence type="predicted"/>